<gene>
    <name evidence="2" type="ORF">SS50377_13800</name>
</gene>
<organism evidence="2">
    <name type="scientific">Spironucleus salmonicida</name>
    <dbReference type="NCBI Taxonomy" id="348837"/>
    <lineage>
        <taxon>Eukaryota</taxon>
        <taxon>Metamonada</taxon>
        <taxon>Diplomonadida</taxon>
        <taxon>Hexamitidae</taxon>
        <taxon>Hexamitinae</taxon>
        <taxon>Spironucleus</taxon>
    </lineage>
</organism>
<dbReference type="EMBL" id="KI546083">
    <property type="protein sequence ID" value="EST46205.1"/>
    <property type="molecule type" value="Genomic_DNA"/>
</dbReference>
<protein>
    <submittedName>
        <fullName evidence="2">Uncharacterized protein</fullName>
    </submittedName>
</protein>
<sequence length="520" mass="59446">MHTEKAQLQEQLAETTAALTTEKAQLQEQLAETTAAMHTEKAQLQEQLAETTAAMHTEKAQLQEQLAETTAAMHTEKAQLQEQLAETTAAMHTEKAQLQEQLAETTAALHTEKAQLQEQLAETTAALTAEKAQLQEQLAETTAAMHTEKAQMHLKLQLVNQDFDQLQLDYNAYMEQNSNLSTLNESQQLKKISIIKQKHQQSLLNLEKQLSIKTAEIIGFQDTLQTLTIQNQTLQENHLSYSHNILSLKQQIISQDQQILQLKDDNCIQQSALSKFQQDLKYQKKQMARNITQETQTQNYHNLQNSQPNISYDEKFNHQKQQISQLQSQLQSIQDNQLNINCLQNNITLPNQLSLHQLQELTIALENDITLITLLRYVLFSAKSQSNSYLSKLANKMKDNMNTITDNTLSQQTRLQASLIFISLIYKFYCQDFPAEDEQKFVVDFDINFTVTREECFGAKARQQILESYKRIRKINLELTDKLEIYIQTFGDISGAAKLVSIGKQTAENRTLEKSQKGNK</sequence>
<reference evidence="2" key="1">
    <citation type="journal article" date="2014" name="PLoS Genet.">
        <title>The Genome of Spironucleus salmonicida Highlights a Fish Pathogen Adapted to Fluctuating Environments.</title>
        <authorList>
            <person name="Xu F."/>
            <person name="Jerlstrom-Hultqvist J."/>
            <person name="Einarsson E."/>
            <person name="Astvaldsson A."/>
            <person name="Svard S.G."/>
            <person name="Andersson J.O."/>
        </authorList>
    </citation>
    <scope>NUCLEOTIDE SEQUENCE</scope>
</reference>
<feature type="coiled-coil region" evidence="1">
    <location>
        <begin position="5"/>
        <end position="216"/>
    </location>
</feature>
<evidence type="ECO:0000256" key="1">
    <source>
        <dbReference type="SAM" id="Coils"/>
    </source>
</evidence>
<dbReference type="VEuPathDB" id="GiardiaDB:SS50377_28844"/>
<accession>V6LNN2</accession>
<keyword evidence="1" id="KW-0175">Coiled coil</keyword>
<proteinExistence type="predicted"/>
<name>V6LNN2_9EUKA</name>
<dbReference type="AlphaFoldDB" id="V6LNN2"/>
<evidence type="ECO:0000313" key="2">
    <source>
        <dbReference type="EMBL" id="EST46205.1"/>
    </source>
</evidence>